<comment type="similarity">
    <text evidence="2 3">Belongs to the gas vesicle GvpA family.</text>
</comment>
<dbReference type="InterPro" id="IPR047870">
    <property type="entry name" value="Gas_vesicle_GvpA"/>
</dbReference>
<gene>
    <name evidence="3" type="primary">gvpA</name>
    <name evidence="4" type="ORF">V1286_002990</name>
</gene>
<dbReference type="Proteomes" id="UP001364224">
    <property type="component" value="Unassembled WGS sequence"/>
</dbReference>
<organism evidence="4 5">
    <name type="scientific">Bradyrhizobium algeriense</name>
    <dbReference type="NCBI Taxonomy" id="634784"/>
    <lineage>
        <taxon>Bacteria</taxon>
        <taxon>Pseudomonadati</taxon>
        <taxon>Pseudomonadota</taxon>
        <taxon>Alphaproteobacteria</taxon>
        <taxon>Hyphomicrobiales</taxon>
        <taxon>Nitrobacteraceae</taxon>
        <taxon>Bradyrhizobium</taxon>
    </lineage>
</organism>
<evidence type="ECO:0000256" key="2">
    <source>
        <dbReference type="ARBA" id="ARBA00035646"/>
    </source>
</evidence>
<dbReference type="Pfam" id="PF00741">
    <property type="entry name" value="Gas_vesicle"/>
    <property type="match status" value="1"/>
</dbReference>
<dbReference type="EMBL" id="JAZHRV010000001">
    <property type="protein sequence ID" value="MEH2555461.1"/>
    <property type="molecule type" value="Genomic_DNA"/>
</dbReference>
<name>A0ABU8BA87_9BRAD</name>
<dbReference type="HAMAP" id="MF_00576">
    <property type="entry name" value="Gas_vesicle_A"/>
    <property type="match status" value="1"/>
</dbReference>
<keyword evidence="1 3" id="KW-0304">Gas vesicle</keyword>
<dbReference type="InterPro" id="IPR050530">
    <property type="entry name" value="GvpA"/>
</dbReference>
<comment type="subcellular location">
    <subcellularLocation>
        <location evidence="3">Gas vesicle shell</location>
    </subcellularLocation>
</comment>
<evidence type="ECO:0000256" key="3">
    <source>
        <dbReference type="HAMAP-Rule" id="MF_00576"/>
    </source>
</evidence>
<comment type="function">
    <text evidence="3">Gas vesicles are hollow, gas filled proteinaceous nanostructures found in some microorganisms. During planktonic growth they allow positioning of the organism at a favorable depth for light or nutrient acquisition. GvpA forms the protein shell.</text>
</comment>
<comment type="caution">
    <text evidence="4">The sequence shown here is derived from an EMBL/GenBank/DDBJ whole genome shotgun (WGS) entry which is preliminary data.</text>
</comment>
<sequence length="109" mass="11674">MTEMAMTQMPQATGGGRLSGELYKVVELILDRGLVIDVFVRVSVIGLEVLTIDARVVVAGVDAYLRFAEVCGRLDLTGSSPRIGHLLPGRALPLELPARTEIGATQRKG</sequence>
<evidence type="ECO:0000313" key="4">
    <source>
        <dbReference type="EMBL" id="MEH2555461.1"/>
    </source>
</evidence>
<comment type="subunit">
    <text evidence="3">The gas vesicle shell is 2 nm thick and consists of a single layer of this protein. It forms helical ribs nearly perpendicular to the long axis of the vesicle.</text>
</comment>
<evidence type="ECO:0000256" key="1">
    <source>
        <dbReference type="ARBA" id="ARBA00022987"/>
    </source>
</evidence>
<protein>
    <recommendedName>
        <fullName evidence="3">Gas vesicle protein A</fullName>
        <shortName evidence="3">GVP</shortName>
    </recommendedName>
</protein>
<accession>A0ABU8BA87</accession>
<dbReference type="PANTHER" id="PTHR35344:SF4">
    <property type="entry name" value="GAS VESICLE PROTEIN A1"/>
    <property type="match status" value="1"/>
</dbReference>
<keyword evidence="5" id="KW-1185">Reference proteome</keyword>
<reference evidence="4 5" key="1">
    <citation type="submission" date="2024-02" db="EMBL/GenBank/DDBJ databases">
        <title>Adaptive strategies in a cosmopolitan and abundant soil bacterium.</title>
        <authorList>
            <person name="Carini P."/>
        </authorList>
    </citation>
    <scope>NUCLEOTIDE SEQUENCE [LARGE SCALE GENOMIC DNA]</scope>
    <source>
        <strain evidence="4 5">AZCC 1608</strain>
    </source>
</reference>
<dbReference type="PANTHER" id="PTHR35344">
    <property type="entry name" value="GAS VESICLE STRUCTURAL PROTEIN 2-RELATED"/>
    <property type="match status" value="1"/>
</dbReference>
<proteinExistence type="inferred from homology"/>
<evidence type="ECO:0000313" key="5">
    <source>
        <dbReference type="Proteomes" id="UP001364224"/>
    </source>
</evidence>
<dbReference type="InterPro" id="IPR000638">
    <property type="entry name" value="Gas-vesicle_GvpA-like"/>
</dbReference>